<dbReference type="GO" id="GO:0003700">
    <property type="term" value="F:DNA-binding transcription factor activity"/>
    <property type="evidence" value="ECO:0007669"/>
    <property type="project" value="InterPro"/>
</dbReference>
<dbReference type="GO" id="GO:0003677">
    <property type="term" value="F:DNA binding"/>
    <property type="evidence" value="ECO:0007669"/>
    <property type="project" value="UniProtKB-KW"/>
</dbReference>
<dbReference type="PANTHER" id="PTHR30419:SF2">
    <property type="entry name" value="LYSR FAMILY TRANSCRIPTIONAL REGULATOR"/>
    <property type="match status" value="1"/>
</dbReference>
<evidence type="ECO:0000256" key="4">
    <source>
        <dbReference type="ARBA" id="ARBA00023163"/>
    </source>
</evidence>
<protein>
    <submittedName>
        <fullName evidence="7">LysR family transcriptional regulator</fullName>
    </submittedName>
</protein>
<evidence type="ECO:0000256" key="3">
    <source>
        <dbReference type="ARBA" id="ARBA00023125"/>
    </source>
</evidence>
<reference evidence="7 8" key="1">
    <citation type="submission" date="2013-08" db="EMBL/GenBank/DDBJ databases">
        <title>The genome sequence of Skermanella stibiiresistens.</title>
        <authorList>
            <person name="Zhu W."/>
            <person name="Wang G."/>
        </authorList>
    </citation>
    <scope>NUCLEOTIDE SEQUENCE [LARGE SCALE GENOMIC DNA]</scope>
    <source>
        <strain evidence="7 8">SB22</strain>
    </source>
</reference>
<name>W9GZ01_9PROT</name>
<dbReference type="OrthoDB" id="9785974at2"/>
<dbReference type="InterPro" id="IPR000847">
    <property type="entry name" value="LysR_HTH_N"/>
</dbReference>
<feature type="compositionally biased region" description="Basic and acidic residues" evidence="5">
    <location>
        <begin position="296"/>
        <end position="307"/>
    </location>
</feature>
<evidence type="ECO:0000256" key="5">
    <source>
        <dbReference type="SAM" id="MobiDB-lite"/>
    </source>
</evidence>
<proteinExistence type="inferred from homology"/>
<dbReference type="AlphaFoldDB" id="W9GZ01"/>
<dbReference type="GO" id="GO:0005829">
    <property type="term" value="C:cytosol"/>
    <property type="evidence" value="ECO:0007669"/>
    <property type="project" value="TreeGrafter"/>
</dbReference>
<dbReference type="RefSeq" id="WP_037455616.1">
    <property type="nucleotide sequence ID" value="NZ_AVFL01000014.1"/>
</dbReference>
<dbReference type="Gene3D" id="1.10.10.10">
    <property type="entry name" value="Winged helix-like DNA-binding domain superfamily/Winged helix DNA-binding domain"/>
    <property type="match status" value="1"/>
</dbReference>
<dbReference type="PROSITE" id="PS50931">
    <property type="entry name" value="HTH_LYSR"/>
    <property type="match status" value="1"/>
</dbReference>
<evidence type="ECO:0000256" key="2">
    <source>
        <dbReference type="ARBA" id="ARBA00023015"/>
    </source>
</evidence>
<dbReference type="SUPFAM" id="SSF53850">
    <property type="entry name" value="Periplasmic binding protein-like II"/>
    <property type="match status" value="1"/>
</dbReference>
<keyword evidence="2" id="KW-0805">Transcription regulation</keyword>
<organism evidence="7 8">
    <name type="scientific">Skermanella stibiiresistens SB22</name>
    <dbReference type="NCBI Taxonomy" id="1385369"/>
    <lineage>
        <taxon>Bacteria</taxon>
        <taxon>Pseudomonadati</taxon>
        <taxon>Pseudomonadota</taxon>
        <taxon>Alphaproteobacteria</taxon>
        <taxon>Rhodospirillales</taxon>
        <taxon>Azospirillaceae</taxon>
        <taxon>Skermanella</taxon>
    </lineage>
</organism>
<evidence type="ECO:0000256" key="1">
    <source>
        <dbReference type="ARBA" id="ARBA00009437"/>
    </source>
</evidence>
<keyword evidence="4" id="KW-0804">Transcription</keyword>
<feature type="region of interest" description="Disordered" evidence="5">
    <location>
        <begin position="296"/>
        <end position="315"/>
    </location>
</feature>
<dbReference type="CDD" id="cd08421">
    <property type="entry name" value="PBP2_LTTR_like_1"/>
    <property type="match status" value="1"/>
</dbReference>
<dbReference type="InterPro" id="IPR005119">
    <property type="entry name" value="LysR_subst-bd"/>
</dbReference>
<evidence type="ECO:0000259" key="6">
    <source>
        <dbReference type="PROSITE" id="PS50931"/>
    </source>
</evidence>
<dbReference type="InterPro" id="IPR036390">
    <property type="entry name" value="WH_DNA-bd_sf"/>
</dbReference>
<dbReference type="Pfam" id="PF03466">
    <property type="entry name" value="LysR_substrate"/>
    <property type="match status" value="1"/>
</dbReference>
<dbReference type="InterPro" id="IPR036388">
    <property type="entry name" value="WH-like_DNA-bd_sf"/>
</dbReference>
<dbReference type="STRING" id="1385369.N825_09015"/>
<dbReference type="PATRIC" id="fig|1385369.3.peg.3981"/>
<comment type="caution">
    <text evidence="7">The sequence shown here is derived from an EMBL/GenBank/DDBJ whole genome shotgun (WGS) entry which is preliminary data.</text>
</comment>
<dbReference type="Pfam" id="PF00126">
    <property type="entry name" value="HTH_1"/>
    <property type="match status" value="1"/>
</dbReference>
<feature type="domain" description="HTH lysR-type" evidence="6">
    <location>
        <begin position="3"/>
        <end position="60"/>
    </location>
</feature>
<dbReference type="Gene3D" id="3.40.190.290">
    <property type="match status" value="1"/>
</dbReference>
<keyword evidence="3" id="KW-0238">DNA-binding</keyword>
<sequence length="315" mass="33825">MSFDLTDLRLFAAVVEEGSITAGASRANLALASASARVRGMEEALGAPLLERGRRGVSPTPAGRALVHHARLVLEQMERLRGDLRQHARGGPRGHVRLLSNTAALEEYLPNVLAGWLADNPGVDVDLEERPSVEVAPAIAQGHAEVGVLADLAGTEGLETHPFRTDRLVLVVPRGHRLGDRRAVAFADALDEDFVGLTRTSALAEHLAAHAARLGRPLKPRVGLTGFDAVCRMVERGVGVAVVPENAARRCRGTLAIDTVGLTDAWATRRLVVCVRRLDALPVHARRLVEHLRLSRHDSEDRADPKAASETGVSK</sequence>
<dbReference type="PANTHER" id="PTHR30419">
    <property type="entry name" value="HTH-TYPE TRANSCRIPTIONAL REGULATOR YBHD"/>
    <property type="match status" value="1"/>
</dbReference>
<dbReference type="EMBL" id="AVFL01000014">
    <property type="protein sequence ID" value="EWY39135.1"/>
    <property type="molecule type" value="Genomic_DNA"/>
</dbReference>
<dbReference type="FunFam" id="1.10.10.10:FF:000001">
    <property type="entry name" value="LysR family transcriptional regulator"/>
    <property type="match status" value="1"/>
</dbReference>
<keyword evidence="8" id="KW-1185">Reference proteome</keyword>
<comment type="similarity">
    <text evidence="1">Belongs to the LysR transcriptional regulatory family.</text>
</comment>
<dbReference type="InterPro" id="IPR050950">
    <property type="entry name" value="HTH-type_LysR_regulators"/>
</dbReference>
<evidence type="ECO:0000313" key="7">
    <source>
        <dbReference type="EMBL" id="EWY39135.1"/>
    </source>
</evidence>
<accession>W9GZ01</accession>
<dbReference type="Proteomes" id="UP000019486">
    <property type="component" value="Unassembled WGS sequence"/>
</dbReference>
<evidence type="ECO:0000313" key="8">
    <source>
        <dbReference type="Proteomes" id="UP000019486"/>
    </source>
</evidence>
<dbReference type="SUPFAM" id="SSF46785">
    <property type="entry name" value="Winged helix' DNA-binding domain"/>
    <property type="match status" value="1"/>
</dbReference>
<gene>
    <name evidence="7" type="ORF">N825_09015</name>
</gene>